<dbReference type="EMBL" id="VSSQ01101627">
    <property type="protein sequence ID" value="MPN43307.1"/>
    <property type="molecule type" value="Genomic_DNA"/>
</dbReference>
<organism evidence="1">
    <name type="scientific">bioreactor metagenome</name>
    <dbReference type="NCBI Taxonomy" id="1076179"/>
    <lineage>
        <taxon>unclassified sequences</taxon>
        <taxon>metagenomes</taxon>
        <taxon>ecological metagenomes</taxon>
    </lineage>
</organism>
<name>A0A645HWD3_9ZZZZ</name>
<protein>
    <submittedName>
        <fullName evidence="1">Uncharacterized protein</fullName>
    </submittedName>
</protein>
<gene>
    <name evidence="1" type="ORF">SDC9_190866</name>
</gene>
<proteinExistence type="predicted"/>
<accession>A0A645HWD3</accession>
<dbReference type="AlphaFoldDB" id="A0A645HWD3"/>
<evidence type="ECO:0000313" key="1">
    <source>
        <dbReference type="EMBL" id="MPN43307.1"/>
    </source>
</evidence>
<sequence length="125" mass="13209">MLGVVARFGLHAIDLAVRGQCLGRQQRAAEQAAAAQWGEQIVKVRHFLQQLHGGCALPGDHMGMVEWRHQRHAALAGDALADGFAVFLEAVVGDDLGTIAARGGQLGGGRVFGHDDGGRHAQDAR</sequence>
<comment type="caution">
    <text evidence="1">The sequence shown here is derived from an EMBL/GenBank/DDBJ whole genome shotgun (WGS) entry which is preliminary data.</text>
</comment>
<reference evidence="1" key="1">
    <citation type="submission" date="2019-08" db="EMBL/GenBank/DDBJ databases">
        <authorList>
            <person name="Kucharzyk K."/>
            <person name="Murdoch R.W."/>
            <person name="Higgins S."/>
            <person name="Loffler F."/>
        </authorList>
    </citation>
    <scope>NUCLEOTIDE SEQUENCE</scope>
</reference>